<dbReference type="PANTHER" id="PTHR33053">
    <property type="entry name" value="PROTEIN, PUTATIVE-RELATED"/>
    <property type="match status" value="1"/>
</dbReference>
<evidence type="ECO:0008006" key="3">
    <source>
        <dbReference type="Google" id="ProtNLM"/>
    </source>
</evidence>
<organism evidence="1 2">
    <name type="scientific">Brassicogethes aeneus</name>
    <name type="common">Rape pollen beetle</name>
    <name type="synonym">Meligethes aeneus</name>
    <dbReference type="NCBI Taxonomy" id="1431903"/>
    <lineage>
        <taxon>Eukaryota</taxon>
        <taxon>Metazoa</taxon>
        <taxon>Ecdysozoa</taxon>
        <taxon>Arthropoda</taxon>
        <taxon>Hexapoda</taxon>
        <taxon>Insecta</taxon>
        <taxon>Pterygota</taxon>
        <taxon>Neoptera</taxon>
        <taxon>Endopterygota</taxon>
        <taxon>Coleoptera</taxon>
        <taxon>Polyphaga</taxon>
        <taxon>Cucujiformia</taxon>
        <taxon>Nitidulidae</taxon>
        <taxon>Meligethinae</taxon>
        <taxon>Brassicogethes</taxon>
    </lineage>
</organism>
<dbReference type="EMBL" id="OV121139">
    <property type="protein sequence ID" value="CAH0563111.1"/>
    <property type="molecule type" value="Genomic_DNA"/>
</dbReference>
<gene>
    <name evidence="1" type="ORF">MELIAE_LOCUS12096</name>
</gene>
<name>A0A9P0BFD1_BRAAE</name>
<dbReference type="Proteomes" id="UP001154078">
    <property type="component" value="Chromosome 8"/>
</dbReference>
<keyword evidence="2" id="KW-1185">Reference proteome</keyword>
<evidence type="ECO:0000313" key="2">
    <source>
        <dbReference type="Proteomes" id="UP001154078"/>
    </source>
</evidence>
<sequence>MPKRKRNSTWYRHLKQENDEIYKDVFCANHSCRPITEHTKNEENTDPGCINDNVYYNSGLSESVSDLNLILNEDDSTAELEINNLSQSDSSCSYSFYESESDSSSNNDRRPESLVAAQPAVEFKSVNTIDKLRDWVVTTKLPSFALKDLLEVLSNAKTEDFIGLPKDPRTFLRTPKKITTRKVSPGEYYHIGIQNSIENLYKNEKPSEEIIVIGINIDGLPLAKSSSSQVYPILGVINFKGEKNVFLIGIYHGYEKPKDFNEFLLDFVHEATDLITNGLKIHQKIYQFKISMFLFDAVAKSSVLYIKGHSGYHSCSKCTQEGDYIQDRVCFPEFKFTKRTHESFVTKMYPEHHTGTSILLTIPNIDIITDVPLDYMHLVLLGVVKKLLCGIWCTGPPPHKFSSLQIKNVSDLLENLKSFIPSEFARKPRSLKEVKRWKATEYRQFFLYTGPVVLKNNLPK</sequence>
<proteinExistence type="predicted"/>
<reference evidence="1" key="1">
    <citation type="submission" date="2021-12" db="EMBL/GenBank/DDBJ databases">
        <authorList>
            <person name="King R."/>
        </authorList>
    </citation>
    <scope>NUCLEOTIDE SEQUENCE</scope>
</reference>
<protein>
    <recommendedName>
        <fullName evidence="3">Transposase domain-containing protein</fullName>
    </recommendedName>
</protein>
<accession>A0A9P0BFD1</accession>
<dbReference type="AlphaFoldDB" id="A0A9P0BFD1"/>
<dbReference type="OrthoDB" id="10015795at2759"/>
<dbReference type="PANTHER" id="PTHR33053:SF24">
    <property type="entry name" value="TRANSPOSASE DOMAIN-CONTAINING PROTEIN"/>
    <property type="match status" value="1"/>
</dbReference>
<evidence type="ECO:0000313" key="1">
    <source>
        <dbReference type="EMBL" id="CAH0563111.1"/>
    </source>
</evidence>